<comment type="caution">
    <text evidence="1">The sequence shown here is derived from an EMBL/GenBank/DDBJ whole genome shotgun (WGS) entry which is preliminary data.</text>
</comment>
<reference evidence="1 2" key="1">
    <citation type="submission" date="2020-01" db="EMBL/GenBank/DDBJ databases">
        <title>Identification and distribution of gene clusters putatively required for synthesis of sphingolipid metabolism inhibitors in phylogenetically diverse species of the filamentous fungus Fusarium.</title>
        <authorList>
            <person name="Kim H.-S."/>
            <person name="Busman M."/>
            <person name="Brown D.W."/>
            <person name="Divon H."/>
            <person name="Uhlig S."/>
            <person name="Proctor R.H."/>
        </authorList>
    </citation>
    <scope>NUCLEOTIDE SEQUENCE [LARGE SCALE GENOMIC DNA]</scope>
    <source>
        <strain evidence="1 2">NRRL 20459</strain>
    </source>
</reference>
<gene>
    <name evidence="1" type="ORF">FALBO_16963</name>
</gene>
<organism evidence="1 2">
    <name type="scientific">Fusarium albosuccineum</name>
    <dbReference type="NCBI Taxonomy" id="1237068"/>
    <lineage>
        <taxon>Eukaryota</taxon>
        <taxon>Fungi</taxon>
        <taxon>Dikarya</taxon>
        <taxon>Ascomycota</taxon>
        <taxon>Pezizomycotina</taxon>
        <taxon>Sordariomycetes</taxon>
        <taxon>Hypocreomycetidae</taxon>
        <taxon>Hypocreales</taxon>
        <taxon>Nectriaceae</taxon>
        <taxon>Fusarium</taxon>
        <taxon>Fusarium decemcellulare species complex</taxon>
    </lineage>
</organism>
<protein>
    <submittedName>
        <fullName evidence="1">Uncharacterized protein</fullName>
    </submittedName>
</protein>
<proteinExistence type="predicted"/>
<dbReference type="OrthoDB" id="5331891at2759"/>
<evidence type="ECO:0000313" key="1">
    <source>
        <dbReference type="EMBL" id="KAF4447294.1"/>
    </source>
</evidence>
<dbReference type="AlphaFoldDB" id="A0A8H4KE03"/>
<accession>A0A8H4KE03</accession>
<keyword evidence="2" id="KW-1185">Reference proteome</keyword>
<sequence>MTPCFGEREATNMSGAELIVGVVFGSIPIAIKVYDRSNRVFEVFSAFKQLPSEVSILGAKLSVQRAILRNNALNLLAVITRDQEYVLEAVRRPKSTAVSLDLAMAPVYRRRIDDLPMSFESCAQTAEHIRNSIHVLFSESDIHRAEVGDKQDVGTRMKSRQTNNG</sequence>
<name>A0A8H4KE03_9HYPO</name>
<evidence type="ECO:0000313" key="2">
    <source>
        <dbReference type="Proteomes" id="UP000554235"/>
    </source>
</evidence>
<dbReference type="Proteomes" id="UP000554235">
    <property type="component" value="Unassembled WGS sequence"/>
</dbReference>
<dbReference type="EMBL" id="JAADYS010003437">
    <property type="protein sequence ID" value="KAF4447294.1"/>
    <property type="molecule type" value="Genomic_DNA"/>
</dbReference>